<comment type="caution">
    <text evidence="1">The sequence shown here is derived from an EMBL/GenBank/DDBJ whole genome shotgun (WGS) entry which is preliminary data.</text>
</comment>
<sequence>DVLIQSGLHKALKGNTSNMKADKWEELDLRAASAIRLCLTKNVLVNRHGNGAGRGRVLPFPNPNP</sequence>
<dbReference type="Proteomes" id="UP000265520">
    <property type="component" value="Unassembled WGS sequence"/>
</dbReference>
<protein>
    <submittedName>
        <fullName evidence="1">Uncharacterized protein</fullName>
    </submittedName>
</protein>
<reference evidence="1 2" key="1">
    <citation type="journal article" date="2018" name="Front. Plant Sci.">
        <title>Red Clover (Trifolium pratense) and Zigzag Clover (T. medium) - A Picture of Genomic Similarities and Differences.</title>
        <authorList>
            <person name="Dluhosova J."/>
            <person name="Istvanek J."/>
            <person name="Nedelnik J."/>
            <person name="Repkova J."/>
        </authorList>
    </citation>
    <scope>NUCLEOTIDE SEQUENCE [LARGE SCALE GENOMIC DNA]</scope>
    <source>
        <strain evidence="2">cv. 10/8</strain>
        <tissue evidence="1">Leaf</tissue>
    </source>
</reference>
<keyword evidence="2" id="KW-1185">Reference proteome</keyword>
<accession>A0A392W393</accession>
<dbReference type="EMBL" id="LXQA011349133">
    <property type="protein sequence ID" value="MCI94172.1"/>
    <property type="molecule type" value="Genomic_DNA"/>
</dbReference>
<evidence type="ECO:0000313" key="1">
    <source>
        <dbReference type="EMBL" id="MCI94172.1"/>
    </source>
</evidence>
<evidence type="ECO:0000313" key="2">
    <source>
        <dbReference type="Proteomes" id="UP000265520"/>
    </source>
</evidence>
<dbReference type="AlphaFoldDB" id="A0A392W393"/>
<feature type="non-terminal residue" evidence="1">
    <location>
        <position position="1"/>
    </location>
</feature>
<proteinExistence type="predicted"/>
<name>A0A392W393_9FABA</name>
<organism evidence="1 2">
    <name type="scientific">Trifolium medium</name>
    <dbReference type="NCBI Taxonomy" id="97028"/>
    <lineage>
        <taxon>Eukaryota</taxon>
        <taxon>Viridiplantae</taxon>
        <taxon>Streptophyta</taxon>
        <taxon>Embryophyta</taxon>
        <taxon>Tracheophyta</taxon>
        <taxon>Spermatophyta</taxon>
        <taxon>Magnoliopsida</taxon>
        <taxon>eudicotyledons</taxon>
        <taxon>Gunneridae</taxon>
        <taxon>Pentapetalae</taxon>
        <taxon>rosids</taxon>
        <taxon>fabids</taxon>
        <taxon>Fabales</taxon>
        <taxon>Fabaceae</taxon>
        <taxon>Papilionoideae</taxon>
        <taxon>50 kb inversion clade</taxon>
        <taxon>NPAAA clade</taxon>
        <taxon>Hologalegina</taxon>
        <taxon>IRL clade</taxon>
        <taxon>Trifolieae</taxon>
        <taxon>Trifolium</taxon>
    </lineage>
</organism>